<dbReference type="NCBIfam" id="NF003641">
    <property type="entry name" value="PRK05279.1"/>
    <property type="match status" value="1"/>
</dbReference>
<sequence length="500" mass="53982">MTATSATPSPAGPRESTAPNAAGGPVSDFASTPVPDPVPEPVPAADAQPAVLHPAPALPERAAPGPDRQQFVDWLRAVAPYIHAFRGKTFVIAFGGELVKAGMLNALVNDVALLHAMGMQIVLVHGSRPQVEEQLALRQVESRFENGLRITDNAALECAKEAAGELRLDIEAAFSQGLPNTPMAGAQLSVVSGNFVTARPVGIVNGVDYQHTGLVRKVDGESVRMSLQHGKIVLLSPLGFSPTGQAFNLSMEDVASAIATDLKADKLIFITEVPGVPDPVGKLMPEMSLRTAAERLQNNHLPADVAYYLEHLVKALKGGVPRAHLIPFELDGSVLLELFLHDGVGTMISDTDLESLREATLDDVGAIVQLIAPLEQDGTLVPRGRHLIERDIGNFSVIEHDGVLFGCAALYAYPREGMAEMACLTVSPDAQGTGDGERLLKRIERRARALGLDRLFVLTTRTEHWFLKRGFVRATVDDLPEDKRKLYNWQRKSMVLMKKL</sequence>
<evidence type="ECO:0000256" key="6">
    <source>
        <dbReference type="ARBA" id="ARBA00023315"/>
    </source>
</evidence>
<dbReference type="InterPro" id="IPR001048">
    <property type="entry name" value="Asp/Glu/Uridylate_kinase"/>
</dbReference>
<evidence type="ECO:0000256" key="8">
    <source>
        <dbReference type="HAMAP-Rule" id="MF_01105"/>
    </source>
</evidence>
<protein>
    <recommendedName>
        <fullName evidence="8">Amino-acid acetyltransferase</fullName>
        <ecNumber evidence="8">2.3.1.1</ecNumber>
    </recommendedName>
    <alternativeName>
        <fullName evidence="8">N-acetylglutamate synthase</fullName>
        <shortName evidence="8">AGS</shortName>
        <shortName evidence="8">NAGS</shortName>
    </alternativeName>
</protein>
<comment type="caution">
    <text evidence="11">The sequence shown here is derived from an EMBL/GenBank/DDBJ whole genome shotgun (WGS) entry which is preliminary data.</text>
</comment>
<dbReference type="InterPro" id="IPR033719">
    <property type="entry name" value="NAGS_kin"/>
</dbReference>
<comment type="catalytic activity">
    <reaction evidence="7 8">
        <text>L-glutamate + acetyl-CoA = N-acetyl-L-glutamate + CoA + H(+)</text>
        <dbReference type="Rhea" id="RHEA:24292"/>
        <dbReference type="ChEBI" id="CHEBI:15378"/>
        <dbReference type="ChEBI" id="CHEBI:29985"/>
        <dbReference type="ChEBI" id="CHEBI:44337"/>
        <dbReference type="ChEBI" id="CHEBI:57287"/>
        <dbReference type="ChEBI" id="CHEBI:57288"/>
        <dbReference type="EC" id="2.3.1.1"/>
    </reaction>
</comment>
<comment type="pathway">
    <text evidence="1 8">Amino-acid biosynthesis; L-arginine biosynthesis; N(2)-acetyl-L-ornithine from L-glutamate: step 1/4.</text>
</comment>
<evidence type="ECO:0000256" key="2">
    <source>
        <dbReference type="ARBA" id="ARBA00009145"/>
    </source>
</evidence>
<evidence type="ECO:0000256" key="7">
    <source>
        <dbReference type="ARBA" id="ARBA00048372"/>
    </source>
</evidence>
<keyword evidence="6 8" id="KW-0012">Acyltransferase</keyword>
<gene>
    <name evidence="8" type="primary">argA</name>
    <name evidence="11" type="ORF">L602_000200000200</name>
</gene>
<comment type="subcellular location">
    <subcellularLocation>
        <location evidence="8">Cytoplasm</location>
    </subcellularLocation>
</comment>
<organism evidence="11 12">
    <name type="scientific">Cupriavidus gilardii J11</name>
    <dbReference type="NCBI Taxonomy" id="936133"/>
    <lineage>
        <taxon>Bacteria</taxon>
        <taxon>Pseudomonadati</taxon>
        <taxon>Pseudomonadota</taxon>
        <taxon>Betaproteobacteria</taxon>
        <taxon>Burkholderiales</taxon>
        <taxon>Burkholderiaceae</taxon>
        <taxon>Cupriavidus</taxon>
    </lineage>
</organism>
<evidence type="ECO:0000313" key="11">
    <source>
        <dbReference type="EMBL" id="TWG86619.1"/>
    </source>
</evidence>
<dbReference type="HAMAP" id="MF_01105">
    <property type="entry name" value="N_acetyl_glu_synth"/>
    <property type="match status" value="1"/>
</dbReference>
<name>A0A562BNU8_9BURK</name>
<feature type="region of interest" description="Disordered" evidence="9">
    <location>
        <begin position="1"/>
        <end position="47"/>
    </location>
</feature>
<dbReference type="EMBL" id="VLJN01000012">
    <property type="protein sequence ID" value="TWG86619.1"/>
    <property type="molecule type" value="Genomic_DNA"/>
</dbReference>
<dbReference type="InterPro" id="IPR010167">
    <property type="entry name" value="NH2A_AcTrfase"/>
</dbReference>
<dbReference type="AlphaFoldDB" id="A0A562BNU8"/>
<dbReference type="SUPFAM" id="SSF53633">
    <property type="entry name" value="Carbamate kinase-like"/>
    <property type="match status" value="1"/>
</dbReference>
<keyword evidence="3 8" id="KW-0055">Arginine biosynthesis</keyword>
<dbReference type="CDD" id="cd04237">
    <property type="entry name" value="AAK_NAGS-ABP"/>
    <property type="match status" value="1"/>
</dbReference>
<dbReference type="CDD" id="cd04301">
    <property type="entry name" value="NAT_SF"/>
    <property type="match status" value="1"/>
</dbReference>
<evidence type="ECO:0000256" key="5">
    <source>
        <dbReference type="ARBA" id="ARBA00022679"/>
    </source>
</evidence>
<dbReference type="GO" id="GO:0006526">
    <property type="term" value="P:L-arginine biosynthetic process"/>
    <property type="evidence" value="ECO:0007669"/>
    <property type="project" value="UniProtKB-UniRule"/>
</dbReference>
<evidence type="ECO:0000256" key="3">
    <source>
        <dbReference type="ARBA" id="ARBA00022571"/>
    </source>
</evidence>
<dbReference type="Pfam" id="PF00696">
    <property type="entry name" value="AA_kinase"/>
    <property type="match status" value="1"/>
</dbReference>
<feature type="domain" description="N-acetyltransferase" evidence="10">
    <location>
        <begin position="354"/>
        <end position="500"/>
    </location>
</feature>
<dbReference type="InterPro" id="IPR016181">
    <property type="entry name" value="Acyl_CoA_acyltransferase"/>
</dbReference>
<reference evidence="11 12" key="1">
    <citation type="submission" date="2019-07" db="EMBL/GenBank/DDBJ databases">
        <title>Genome sequencing of lignin-degrading bacterial isolates.</title>
        <authorList>
            <person name="Gladden J."/>
        </authorList>
    </citation>
    <scope>NUCLEOTIDE SEQUENCE [LARGE SCALE GENOMIC DNA]</scope>
    <source>
        <strain evidence="11 12">J11</strain>
    </source>
</reference>
<dbReference type="Pfam" id="PF00583">
    <property type="entry name" value="Acetyltransf_1"/>
    <property type="match status" value="1"/>
</dbReference>
<comment type="similarity">
    <text evidence="2 8">Belongs to the acetyltransferase family. ArgA subfamily.</text>
</comment>
<proteinExistence type="inferred from homology"/>
<dbReference type="Proteomes" id="UP000318141">
    <property type="component" value="Unassembled WGS sequence"/>
</dbReference>
<dbReference type="Gene3D" id="3.40.1160.10">
    <property type="entry name" value="Acetylglutamate kinase-like"/>
    <property type="match status" value="1"/>
</dbReference>
<dbReference type="SUPFAM" id="SSF55729">
    <property type="entry name" value="Acyl-CoA N-acyltransferases (Nat)"/>
    <property type="match status" value="1"/>
</dbReference>
<keyword evidence="12" id="KW-1185">Reference proteome</keyword>
<dbReference type="EC" id="2.3.1.1" evidence="8"/>
<dbReference type="NCBIfam" id="TIGR01890">
    <property type="entry name" value="N-Ac-Glu-synth"/>
    <property type="match status" value="1"/>
</dbReference>
<evidence type="ECO:0000256" key="1">
    <source>
        <dbReference type="ARBA" id="ARBA00004925"/>
    </source>
</evidence>
<keyword evidence="5 8" id="KW-0808">Transferase</keyword>
<keyword evidence="4 8" id="KW-0028">Amino-acid biosynthesis</keyword>
<dbReference type="GO" id="GO:0005737">
    <property type="term" value="C:cytoplasm"/>
    <property type="evidence" value="ECO:0007669"/>
    <property type="project" value="UniProtKB-SubCell"/>
</dbReference>
<dbReference type="InterPro" id="IPR000182">
    <property type="entry name" value="GNAT_dom"/>
</dbReference>
<dbReference type="InterPro" id="IPR036393">
    <property type="entry name" value="AceGlu_kinase-like_sf"/>
</dbReference>
<dbReference type="PIRSF" id="PIRSF000423">
    <property type="entry name" value="ArgA"/>
    <property type="match status" value="1"/>
</dbReference>
<evidence type="ECO:0000256" key="9">
    <source>
        <dbReference type="SAM" id="MobiDB-lite"/>
    </source>
</evidence>
<accession>A0A562BNU8</accession>
<keyword evidence="8" id="KW-0963">Cytoplasm</keyword>
<evidence type="ECO:0000256" key="4">
    <source>
        <dbReference type="ARBA" id="ARBA00022605"/>
    </source>
</evidence>
<dbReference type="UniPathway" id="UPA00068">
    <property type="reaction ID" value="UER00106"/>
</dbReference>
<dbReference type="PANTHER" id="PTHR30602">
    <property type="entry name" value="AMINO-ACID ACETYLTRANSFERASE"/>
    <property type="match status" value="1"/>
</dbReference>
<dbReference type="Gene3D" id="3.40.630.30">
    <property type="match status" value="1"/>
</dbReference>
<dbReference type="PROSITE" id="PS51186">
    <property type="entry name" value="GNAT"/>
    <property type="match status" value="1"/>
</dbReference>
<dbReference type="GO" id="GO:0004042">
    <property type="term" value="F:L-glutamate N-acetyltransferase activity"/>
    <property type="evidence" value="ECO:0007669"/>
    <property type="project" value="UniProtKB-UniRule"/>
</dbReference>
<comment type="miscellaneous">
    <text evidence="8">In bacteria which possess the bifunctional enzyme ornithine acetyltransferase/N-acetylglutamate synthase (ArgJ), ArgA fulfills an anaplerotic role.</text>
</comment>
<evidence type="ECO:0000313" key="12">
    <source>
        <dbReference type="Proteomes" id="UP000318141"/>
    </source>
</evidence>
<dbReference type="PANTHER" id="PTHR30602:SF12">
    <property type="entry name" value="AMINO-ACID ACETYLTRANSFERASE NAGS1, CHLOROPLASTIC-RELATED"/>
    <property type="match status" value="1"/>
</dbReference>
<evidence type="ECO:0000259" key="10">
    <source>
        <dbReference type="PROSITE" id="PS51186"/>
    </source>
</evidence>